<dbReference type="InterPro" id="IPR009061">
    <property type="entry name" value="DNA-bd_dom_put_sf"/>
</dbReference>
<name>A0A5M9ZE56_9BIFI</name>
<dbReference type="SMART" id="SM00422">
    <property type="entry name" value="HTH_MERR"/>
    <property type="match status" value="1"/>
</dbReference>
<dbReference type="RefSeq" id="WP_150393512.1">
    <property type="nucleotide sequence ID" value="NZ_RZJP01000001.1"/>
</dbReference>
<dbReference type="SUPFAM" id="SSF46955">
    <property type="entry name" value="Putative DNA-binding domain"/>
    <property type="match status" value="1"/>
</dbReference>
<protein>
    <submittedName>
        <fullName evidence="3">MerR family transcriptional regulator</fullName>
    </submittedName>
</protein>
<feature type="domain" description="HTH merR-type" evidence="2">
    <location>
        <begin position="8"/>
        <end position="77"/>
    </location>
</feature>
<accession>A0A5M9ZE56</accession>
<gene>
    <name evidence="3" type="ORF">EMB92_01170</name>
</gene>
<dbReference type="Gene3D" id="1.10.1660.10">
    <property type="match status" value="1"/>
</dbReference>
<dbReference type="GO" id="GO:0003677">
    <property type="term" value="F:DNA binding"/>
    <property type="evidence" value="ECO:0007669"/>
    <property type="project" value="UniProtKB-KW"/>
</dbReference>
<dbReference type="Pfam" id="PF13411">
    <property type="entry name" value="MerR_1"/>
    <property type="match status" value="1"/>
</dbReference>
<dbReference type="PANTHER" id="PTHR30204:SF98">
    <property type="entry name" value="HTH-TYPE TRANSCRIPTIONAL REGULATOR ADHR"/>
    <property type="match status" value="1"/>
</dbReference>
<keyword evidence="1" id="KW-0238">DNA-binding</keyword>
<dbReference type="InterPro" id="IPR047057">
    <property type="entry name" value="MerR_fam"/>
</dbReference>
<proteinExistence type="predicted"/>
<dbReference type="Proteomes" id="UP000326060">
    <property type="component" value="Unassembled WGS sequence"/>
</dbReference>
<sequence length="156" mass="17364">MSMTVTAWHTIHEASLASGLPESTLRYYEQIGIIPPIARDQSGRRAYSDADLERLTTVACLSATGMPLESMREYLRNTQDGAAGATRQIELLDAQSLRLAARAEAIRMQQAYVSLKTLYWRAIAEGRETDASELIEEHRDVIEQVKRLQSGGTPVK</sequence>
<evidence type="ECO:0000313" key="3">
    <source>
        <dbReference type="EMBL" id="KAA8817239.1"/>
    </source>
</evidence>
<dbReference type="PROSITE" id="PS50937">
    <property type="entry name" value="HTH_MERR_2"/>
    <property type="match status" value="1"/>
</dbReference>
<dbReference type="GO" id="GO:0003700">
    <property type="term" value="F:DNA-binding transcription factor activity"/>
    <property type="evidence" value="ECO:0007669"/>
    <property type="project" value="InterPro"/>
</dbReference>
<organism evidence="3 4">
    <name type="scientific">Bifidobacterium callitrichos</name>
    <dbReference type="NCBI Taxonomy" id="762209"/>
    <lineage>
        <taxon>Bacteria</taxon>
        <taxon>Bacillati</taxon>
        <taxon>Actinomycetota</taxon>
        <taxon>Actinomycetes</taxon>
        <taxon>Bifidobacteriales</taxon>
        <taxon>Bifidobacteriaceae</taxon>
        <taxon>Bifidobacterium</taxon>
    </lineage>
</organism>
<dbReference type="AlphaFoldDB" id="A0A5M9ZE56"/>
<dbReference type="PANTHER" id="PTHR30204">
    <property type="entry name" value="REDOX-CYCLING DRUG-SENSING TRANSCRIPTIONAL ACTIVATOR SOXR"/>
    <property type="match status" value="1"/>
</dbReference>
<reference evidence="3 4" key="1">
    <citation type="journal article" date="2019" name="Syst. Appl. Microbiol.">
        <title>Characterization of Bifidobacterium species in feaces of the Egyptian fruit bat: Description of B. vespertilionis sp. nov. and B. rousetti sp. nov.</title>
        <authorList>
            <person name="Modesto M."/>
            <person name="Satti M."/>
            <person name="Watanabe K."/>
            <person name="Puglisi E."/>
            <person name="Morelli L."/>
            <person name="Huang C.-H."/>
            <person name="Liou J.-S."/>
            <person name="Miyashita M."/>
            <person name="Tamura T."/>
            <person name="Saito S."/>
            <person name="Mori K."/>
            <person name="Huang L."/>
            <person name="Sciavilla P."/>
            <person name="Sandri C."/>
            <person name="Spiezio C."/>
            <person name="Vitali F."/>
            <person name="Cavalieri D."/>
            <person name="Perpetuini G."/>
            <person name="Tofalo R."/>
            <person name="Bonetti A."/>
            <person name="Arita M."/>
            <person name="Mattarelli P."/>
        </authorList>
    </citation>
    <scope>NUCLEOTIDE SEQUENCE [LARGE SCALE GENOMIC DNA]</scope>
    <source>
        <strain evidence="3 4">RST27</strain>
    </source>
</reference>
<evidence type="ECO:0000259" key="2">
    <source>
        <dbReference type="PROSITE" id="PS50937"/>
    </source>
</evidence>
<evidence type="ECO:0000256" key="1">
    <source>
        <dbReference type="ARBA" id="ARBA00023125"/>
    </source>
</evidence>
<evidence type="ECO:0000313" key="4">
    <source>
        <dbReference type="Proteomes" id="UP000326060"/>
    </source>
</evidence>
<comment type="caution">
    <text evidence="3">The sequence shown here is derived from an EMBL/GenBank/DDBJ whole genome shotgun (WGS) entry which is preliminary data.</text>
</comment>
<dbReference type="InterPro" id="IPR000551">
    <property type="entry name" value="MerR-type_HTH_dom"/>
</dbReference>
<dbReference type="EMBL" id="RZJP01000001">
    <property type="protein sequence ID" value="KAA8817239.1"/>
    <property type="molecule type" value="Genomic_DNA"/>
</dbReference>
<dbReference type="CDD" id="cd01109">
    <property type="entry name" value="HTH_YyaN"/>
    <property type="match status" value="1"/>
</dbReference>